<evidence type="ECO:0000259" key="3">
    <source>
        <dbReference type="PROSITE" id="PS51462"/>
    </source>
</evidence>
<dbReference type="GO" id="GO:0016787">
    <property type="term" value="F:hydrolase activity"/>
    <property type="evidence" value="ECO:0007669"/>
    <property type="project" value="UniProtKB-KW"/>
</dbReference>
<dbReference type="Proteomes" id="UP000008457">
    <property type="component" value="Chromosome"/>
</dbReference>
<feature type="domain" description="Nudix hydrolase" evidence="3">
    <location>
        <begin position="39"/>
        <end position="168"/>
    </location>
</feature>
<dbReference type="EMBL" id="CP002360">
    <property type="protein sequence ID" value="AEE96647.1"/>
    <property type="molecule type" value="Genomic_DNA"/>
</dbReference>
<dbReference type="AlphaFoldDB" id="F3ZXX7"/>
<dbReference type="InterPro" id="IPR020084">
    <property type="entry name" value="NUDIX_hydrolase_CS"/>
</dbReference>
<evidence type="ECO:0000313" key="4">
    <source>
        <dbReference type="EMBL" id="AEE96647.1"/>
    </source>
</evidence>
<dbReference type="SUPFAM" id="SSF55811">
    <property type="entry name" value="Nudix"/>
    <property type="match status" value="1"/>
</dbReference>
<dbReference type="Gene3D" id="3.90.79.10">
    <property type="entry name" value="Nucleoside Triphosphate Pyrophosphohydrolase"/>
    <property type="match status" value="1"/>
</dbReference>
<reference evidence="4 5" key="2">
    <citation type="journal article" date="2011" name="Stand. Genomic Sci.">
        <title>Complete genome sequence of Mahella australiensis type strain (50-1 BON).</title>
        <authorList>
            <person name="Sikorski J."/>
            <person name="Teshima H."/>
            <person name="Nolan M."/>
            <person name="Lucas S."/>
            <person name="Hammon N."/>
            <person name="Deshpande S."/>
            <person name="Cheng J.F."/>
            <person name="Pitluck S."/>
            <person name="Liolios K."/>
            <person name="Pagani I."/>
            <person name="Ivanova N."/>
            <person name="Huntemann M."/>
            <person name="Mavromatis K."/>
            <person name="Ovchinikova G."/>
            <person name="Pati A."/>
            <person name="Tapia R."/>
            <person name="Han C."/>
            <person name="Goodwin L."/>
            <person name="Chen A."/>
            <person name="Palaniappan K."/>
            <person name="Land M."/>
            <person name="Hauser L."/>
            <person name="Ngatchou-Djao O.D."/>
            <person name="Rohde M."/>
            <person name="Pukall R."/>
            <person name="Spring S."/>
            <person name="Abt B."/>
            <person name="Goker M."/>
            <person name="Detter J.C."/>
            <person name="Woyke T."/>
            <person name="Bristow J."/>
            <person name="Markowitz V."/>
            <person name="Hugenholtz P."/>
            <person name="Eisen J.A."/>
            <person name="Kyrpides N.C."/>
            <person name="Klenk H.P."/>
            <person name="Lapidus A."/>
        </authorList>
    </citation>
    <scope>NUCLEOTIDE SEQUENCE [LARGE SCALE GENOMIC DNA]</scope>
    <source>
        <strain evidence="5">DSM 15567 / CIP 107919 / 50-1 BON</strain>
    </source>
</reference>
<accession>F3ZXX7</accession>
<dbReference type="FunFam" id="3.90.79.10:FF:000024">
    <property type="entry name" value="ADP-ribose pyrophosphatase"/>
    <property type="match status" value="1"/>
</dbReference>
<dbReference type="InterPro" id="IPR015797">
    <property type="entry name" value="NUDIX_hydrolase-like_dom_sf"/>
</dbReference>
<dbReference type="PANTHER" id="PTHR11839">
    <property type="entry name" value="UDP/ADP-SUGAR PYROPHOSPHATASE"/>
    <property type="match status" value="1"/>
</dbReference>
<proteinExistence type="predicted"/>
<evidence type="ECO:0000256" key="1">
    <source>
        <dbReference type="ARBA" id="ARBA00001946"/>
    </source>
</evidence>
<protein>
    <submittedName>
        <fullName evidence="4">NUDIX hydrolase</fullName>
    </submittedName>
</protein>
<keyword evidence="2 4" id="KW-0378">Hydrolase</keyword>
<dbReference type="RefSeq" id="WP_013781076.1">
    <property type="nucleotide sequence ID" value="NC_015520.1"/>
</dbReference>
<dbReference type="InterPro" id="IPR000086">
    <property type="entry name" value="NUDIX_hydrolase_dom"/>
</dbReference>
<dbReference type="HOGENOM" id="CLU_062658_5_1_9"/>
<dbReference type="eggNOG" id="COG0494">
    <property type="taxonomic scope" value="Bacteria"/>
</dbReference>
<evidence type="ECO:0000313" key="5">
    <source>
        <dbReference type="Proteomes" id="UP000008457"/>
    </source>
</evidence>
<dbReference type="GO" id="GO:0006753">
    <property type="term" value="P:nucleoside phosphate metabolic process"/>
    <property type="evidence" value="ECO:0007669"/>
    <property type="project" value="TreeGrafter"/>
</dbReference>
<dbReference type="PROSITE" id="PS51462">
    <property type="entry name" value="NUDIX"/>
    <property type="match status" value="1"/>
</dbReference>
<dbReference type="OrthoDB" id="9806150at2"/>
<evidence type="ECO:0000256" key="2">
    <source>
        <dbReference type="ARBA" id="ARBA00022801"/>
    </source>
</evidence>
<dbReference type="GO" id="GO:0005829">
    <property type="term" value="C:cytosol"/>
    <property type="evidence" value="ECO:0007669"/>
    <property type="project" value="TreeGrafter"/>
</dbReference>
<sequence length="178" mass="19862">MDLREETISSEDIYKGSFLSLRKDIVRLPNGKISSRDIVVHPGAVVVVAIDDGGYIPMVRQYRKAVDDTLLELPAGKMEYGEDPGQCALRELAEETGYIADNIRPLTAFYSTPGFSTENMYLFLATGITKGTSDTDDDEFIEVEHYKLDQLVEMVMAGDIKDSKSIVGILFVDRLLDR</sequence>
<dbReference type="KEGG" id="mas:Mahau_1455"/>
<dbReference type="CDD" id="cd03424">
    <property type="entry name" value="NUDIX_ADPRase_Nudt5_UGPPase_Nudt14"/>
    <property type="match status" value="1"/>
</dbReference>
<dbReference type="PANTHER" id="PTHR11839:SF18">
    <property type="entry name" value="NUDIX HYDROLASE DOMAIN-CONTAINING PROTEIN"/>
    <property type="match status" value="1"/>
</dbReference>
<comment type="cofactor">
    <cofactor evidence="1">
        <name>Mg(2+)</name>
        <dbReference type="ChEBI" id="CHEBI:18420"/>
    </cofactor>
</comment>
<keyword evidence="5" id="KW-1185">Reference proteome</keyword>
<dbReference type="PROSITE" id="PS00893">
    <property type="entry name" value="NUDIX_BOX"/>
    <property type="match status" value="1"/>
</dbReference>
<reference evidence="5" key="1">
    <citation type="submission" date="2010-11" db="EMBL/GenBank/DDBJ databases">
        <title>The complete genome of Mahella australiensis DSM 15567.</title>
        <authorList>
            <consortium name="US DOE Joint Genome Institute (JGI-PGF)"/>
            <person name="Lucas S."/>
            <person name="Copeland A."/>
            <person name="Lapidus A."/>
            <person name="Bruce D."/>
            <person name="Goodwin L."/>
            <person name="Pitluck S."/>
            <person name="Kyrpides N."/>
            <person name="Mavromatis K."/>
            <person name="Pagani I."/>
            <person name="Ivanova N."/>
            <person name="Teshima H."/>
            <person name="Brettin T."/>
            <person name="Detter J.C."/>
            <person name="Han C."/>
            <person name="Tapia R."/>
            <person name="Land M."/>
            <person name="Hauser L."/>
            <person name="Markowitz V."/>
            <person name="Cheng J.-F."/>
            <person name="Hugenholtz P."/>
            <person name="Woyke T."/>
            <person name="Wu D."/>
            <person name="Spring S."/>
            <person name="Pukall R."/>
            <person name="Steenblock K."/>
            <person name="Schneider S."/>
            <person name="Klenk H.-P."/>
            <person name="Eisen J.A."/>
        </authorList>
    </citation>
    <scope>NUCLEOTIDE SEQUENCE [LARGE SCALE GENOMIC DNA]</scope>
    <source>
        <strain evidence="5">DSM 15567 / CIP 107919 / 50-1 BON</strain>
    </source>
</reference>
<gene>
    <name evidence="4" type="ordered locus">Mahau_1455</name>
</gene>
<dbReference type="STRING" id="697281.Mahau_1455"/>
<dbReference type="GO" id="GO:0019693">
    <property type="term" value="P:ribose phosphate metabolic process"/>
    <property type="evidence" value="ECO:0007669"/>
    <property type="project" value="TreeGrafter"/>
</dbReference>
<organism evidence="4 5">
    <name type="scientific">Mahella australiensis (strain DSM 15567 / CIP 107919 / 50-1 BON)</name>
    <dbReference type="NCBI Taxonomy" id="697281"/>
    <lineage>
        <taxon>Bacteria</taxon>
        <taxon>Bacillati</taxon>
        <taxon>Bacillota</taxon>
        <taxon>Clostridia</taxon>
        <taxon>Thermoanaerobacterales</taxon>
        <taxon>Thermoanaerobacterales Family IV. Incertae Sedis</taxon>
        <taxon>Mahella</taxon>
    </lineage>
</organism>
<dbReference type="Pfam" id="PF00293">
    <property type="entry name" value="NUDIX"/>
    <property type="match status" value="1"/>
</dbReference>
<name>F3ZXX7_MAHA5</name>